<reference evidence="3" key="1">
    <citation type="journal article" date="2019" name="Int. J. Syst. Evol. Microbiol.">
        <title>The Global Catalogue of Microorganisms (GCM) 10K type strain sequencing project: providing services to taxonomists for standard genome sequencing and annotation.</title>
        <authorList>
            <consortium name="The Broad Institute Genomics Platform"/>
            <consortium name="The Broad Institute Genome Sequencing Center for Infectious Disease"/>
            <person name="Wu L."/>
            <person name="Ma J."/>
        </authorList>
    </citation>
    <scope>NUCLEOTIDE SEQUENCE [LARGE SCALE GENOMIC DNA]</scope>
    <source>
        <strain evidence="3">KCTC 33522</strain>
    </source>
</reference>
<keyword evidence="1" id="KW-0472">Membrane</keyword>
<evidence type="ECO:0000313" key="2">
    <source>
        <dbReference type="EMBL" id="MFD2870353.1"/>
    </source>
</evidence>
<dbReference type="RefSeq" id="WP_380148988.1">
    <property type="nucleotide sequence ID" value="NZ_JBHUOR010000138.1"/>
</dbReference>
<organism evidence="2 3">
    <name type="scientific">Kurthia populi</name>
    <dbReference type="NCBI Taxonomy" id="1562132"/>
    <lineage>
        <taxon>Bacteria</taxon>
        <taxon>Bacillati</taxon>
        <taxon>Bacillota</taxon>
        <taxon>Bacilli</taxon>
        <taxon>Bacillales</taxon>
        <taxon>Caryophanaceae</taxon>
        <taxon>Kurthia</taxon>
    </lineage>
</organism>
<evidence type="ECO:0000313" key="3">
    <source>
        <dbReference type="Proteomes" id="UP001597568"/>
    </source>
</evidence>
<keyword evidence="3" id="KW-1185">Reference proteome</keyword>
<keyword evidence="1" id="KW-1133">Transmembrane helix</keyword>
<keyword evidence="1" id="KW-0812">Transmembrane</keyword>
<accession>A0ABW5Y4T8</accession>
<comment type="caution">
    <text evidence="2">The sequence shown here is derived from an EMBL/GenBank/DDBJ whole genome shotgun (WGS) entry which is preliminary data.</text>
</comment>
<feature type="transmembrane region" description="Helical" evidence="1">
    <location>
        <begin position="21"/>
        <end position="40"/>
    </location>
</feature>
<gene>
    <name evidence="2" type="ORF">ACFSY7_17815</name>
</gene>
<evidence type="ECO:0000256" key="1">
    <source>
        <dbReference type="SAM" id="Phobius"/>
    </source>
</evidence>
<name>A0ABW5Y4T8_9BACL</name>
<proteinExistence type="predicted"/>
<sequence>MKHVHALFFDEESTVGEMVQFYGEVVLMAAVGLGTLSIVSPDMMKLTLICLVLLFIAVWVIGKKAKKEDTQLKKS</sequence>
<protein>
    <submittedName>
        <fullName evidence="2">Uncharacterized protein</fullName>
    </submittedName>
</protein>
<feature type="transmembrane region" description="Helical" evidence="1">
    <location>
        <begin position="46"/>
        <end position="62"/>
    </location>
</feature>
<dbReference type="EMBL" id="JBHUOR010000138">
    <property type="protein sequence ID" value="MFD2870353.1"/>
    <property type="molecule type" value="Genomic_DNA"/>
</dbReference>
<dbReference type="Proteomes" id="UP001597568">
    <property type="component" value="Unassembled WGS sequence"/>
</dbReference>